<dbReference type="GO" id="GO:0016740">
    <property type="term" value="F:transferase activity"/>
    <property type="evidence" value="ECO:0007669"/>
    <property type="project" value="UniProtKB-KW"/>
</dbReference>
<dbReference type="Pfam" id="PF14542">
    <property type="entry name" value="Acetyltransf_CG"/>
    <property type="match status" value="1"/>
</dbReference>
<dbReference type="Proteomes" id="UP000588586">
    <property type="component" value="Unassembled WGS sequence"/>
</dbReference>
<evidence type="ECO:0000313" key="2">
    <source>
        <dbReference type="EMBL" id="NNM46322.1"/>
    </source>
</evidence>
<dbReference type="RefSeq" id="WP_171243437.1">
    <property type="nucleotide sequence ID" value="NZ_JABEPQ010000002.1"/>
</dbReference>
<comment type="caution">
    <text evidence="2">The sequence shown here is derived from an EMBL/GenBank/DDBJ whole genome shotgun (WGS) entry which is preliminary data.</text>
</comment>
<dbReference type="PANTHER" id="PTHR31435:SF10">
    <property type="entry name" value="BSR4717 PROTEIN"/>
    <property type="match status" value="1"/>
</dbReference>
<gene>
    <name evidence="2" type="ORF">HJG52_09925</name>
</gene>
<keyword evidence="2" id="KW-0808">Transferase</keyword>
<dbReference type="InterPro" id="IPR031165">
    <property type="entry name" value="GNAT_YJDJ"/>
</dbReference>
<evidence type="ECO:0000259" key="1">
    <source>
        <dbReference type="PROSITE" id="PS51729"/>
    </source>
</evidence>
<accession>A0A849HGD4</accession>
<dbReference type="InterPro" id="IPR045057">
    <property type="entry name" value="Gcn5-rel_NAT"/>
</dbReference>
<protein>
    <submittedName>
        <fullName evidence="2">N-acetyltransferase</fullName>
    </submittedName>
</protein>
<dbReference type="InterPro" id="IPR016181">
    <property type="entry name" value="Acyl_CoA_acyltransferase"/>
</dbReference>
<evidence type="ECO:0000313" key="3">
    <source>
        <dbReference type="Proteomes" id="UP000588586"/>
    </source>
</evidence>
<dbReference type="AlphaFoldDB" id="A0A849HGD4"/>
<organism evidence="2 3">
    <name type="scientific">Knoellia koreensis</name>
    <dbReference type="NCBI Taxonomy" id="2730921"/>
    <lineage>
        <taxon>Bacteria</taxon>
        <taxon>Bacillati</taxon>
        <taxon>Actinomycetota</taxon>
        <taxon>Actinomycetes</taxon>
        <taxon>Micrococcales</taxon>
        <taxon>Intrasporangiaceae</taxon>
        <taxon>Knoellia</taxon>
    </lineage>
</organism>
<dbReference type="PANTHER" id="PTHR31435">
    <property type="entry name" value="PROTEIN NATD1"/>
    <property type="match status" value="1"/>
</dbReference>
<name>A0A849HGD4_9MICO</name>
<dbReference type="SUPFAM" id="SSF55729">
    <property type="entry name" value="Acyl-CoA N-acyltransferases (Nat)"/>
    <property type="match status" value="1"/>
</dbReference>
<dbReference type="EMBL" id="JABEPQ010000002">
    <property type="protein sequence ID" value="NNM46322.1"/>
    <property type="molecule type" value="Genomic_DNA"/>
</dbReference>
<reference evidence="2 3" key="1">
    <citation type="submission" date="2020-04" db="EMBL/GenBank/DDBJ databases">
        <title>Knoellia sp. isolate from air conditioner.</title>
        <authorList>
            <person name="Chea S."/>
            <person name="Kim D.-U."/>
        </authorList>
    </citation>
    <scope>NUCLEOTIDE SEQUENCE [LARGE SCALE GENOMIC DNA]</scope>
    <source>
        <strain evidence="2 3">DB2414S</strain>
    </source>
</reference>
<feature type="domain" description="N-acetyltransferase" evidence="1">
    <location>
        <begin position="7"/>
        <end position="94"/>
    </location>
</feature>
<dbReference type="Gene3D" id="3.40.630.30">
    <property type="match status" value="1"/>
</dbReference>
<dbReference type="CDD" id="cd04301">
    <property type="entry name" value="NAT_SF"/>
    <property type="match status" value="1"/>
</dbReference>
<proteinExistence type="predicted"/>
<dbReference type="PROSITE" id="PS51729">
    <property type="entry name" value="GNAT_YJDJ"/>
    <property type="match status" value="1"/>
</dbReference>
<sequence>MADIEVIDNPDESRFEAKVDGEVAGFAAYRLSDGRIVFTHTEVDDAYGGQGVGGALARGALDQVRAAGDRQVVALCPFIAAWIDKHPDYQDLLAT</sequence>
<keyword evidence="3" id="KW-1185">Reference proteome</keyword>